<name>A0A0A9H8E6_ARUDO</name>
<proteinExistence type="predicted"/>
<reference evidence="1" key="2">
    <citation type="journal article" date="2015" name="Data Brief">
        <title>Shoot transcriptome of the giant reed, Arundo donax.</title>
        <authorList>
            <person name="Barrero R.A."/>
            <person name="Guerrero F.D."/>
            <person name="Moolhuijzen P."/>
            <person name="Goolsby J.A."/>
            <person name="Tidwell J."/>
            <person name="Bellgard S.E."/>
            <person name="Bellgard M.I."/>
        </authorList>
    </citation>
    <scope>NUCLEOTIDE SEQUENCE</scope>
    <source>
        <tissue evidence="1">Shoot tissue taken approximately 20 cm above the soil surface</tissue>
    </source>
</reference>
<evidence type="ECO:0000313" key="1">
    <source>
        <dbReference type="EMBL" id="JAE31091.1"/>
    </source>
</evidence>
<sequence>MLWKLNSKECLASSLSLVNRLKCHVKVKQY</sequence>
<organism evidence="1">
    <name type="scientific">Arundo donax</name>
    <name type="common">Giant reed</name>
    <name type="synonym">Donax arundinaceus</name>
    <dbReference type="NCBI Taxonomy" id="35708"/>
    <lineage>
        <taxon>Eukaryota</taxon>
        <taxon>Viridiplantae</taxon>
        <taxon>Streptophyta</taxon>
        <taxon>Embryophyta</taxon>
        <taxon>Tracheophyta</taxon>
        <taxon>Spermatophyta</taxon>
        <taxon>Magnoliopsida</taxon>
        <taxon>Liliopsida</taxon>
        <taxon>Poales</taxon>
        <taxon>Poaceae</taxon>
        <taxon>PACMAD clade</taxon>
        <taxon>Arundinoideae</taxon>
        <taxon>Arundineae</taxon>
        <taxon>Arundo</taxon>
    </lineage>
</organism>
<accession>A0A0A9H8E6</accession>
<dbReference type="AlphaFoldDB" id="A0A0A9H8E6"/>
<protein>
    <submittedName>
        <fullName evidence="1">Uncharacterized protein</fullName>
    </submittedName>
</protein>
<dbReference type="EMBL" id="GBRH01166805">
    <property type="protein sequence ID" value="JAE31091.1"/>
    <property type="molecule type" value="Transcribed_RNA"/>
</dbReference>
<reference evidence="1" key="1">
    <citation type="submission" date="2014-09" db="EMBL/GenBank/DDBJ databases">
        <authorList>
            <person name="Magalhaes I.L.F."/>
            <person name="Oliveira U."/>
            <person name="Santos F.R."/>
            <person name="Vidigal T.H.D.A."/>
            <person name="Brescovit A.D."/>
            <person name="Santos A.J."/>
        </authorList>
    </citation>
    <scope>NUCLEOTIDE SEQUENCE</scope>
    <source>
        <tissue evidence="1">Shoot tissue taken approximately 20 cm above the soil surface</tissue>
    </source>
</reference>